<dbReference type="FunFam" id="2.30.30.40:FF:000180">
    <property type="entry name" value="epidermal growth factor receptor kinase substrate 8-like protein 2"/>
    <property type="match status" value="1"/>
</dbReference>
<dbReference type="InterPro" id="IPR013761">
    <property type="entry name" value="SAM/pointed_sf"/>
</dbReference>
<dbReference type="GO" id="GO:0007266">
    <property type="term" value="P:Rho protein signal transduction"/>
    <property type="evidence" value="ECO:0007669"/>
    <property type="project" value="TreeGrafter"/>
</dbReference>
<dbReference type="FunFam" id="1.10.150.50:FF:000023">
    <property type="entry name" value="Epidermal growth factor receptor kinase substrate 8"/>
    <property type="match status" value="1"/>
</dbReference>
<feature type="region of interest" description="Disordered" evidence="7">
    <location>
        <begin position="196"/>
        <end position="230"/>
    </location>
</feature>
<dbReference type="SUPFAM" id="SSF47769">
    <property type="entry name" value="SAM/Pointed domain"/>
    <property type="match status" value="1"/>
</dbReference>
<dbReference type="GO" id="GO:0031982">
    <property type="term" value="C:vesicle"/>
    <property type="evidence" value="ECO:0007669"/>
    <property type="project" value="TreeGrafter"/>
</dbReference>
<evidence type="ECO:0000256" key="6">
    <source>
        <dbReference type="PROSITE-ProRule" id="PRU00192"/>
    </source>
</evidence>
<dbReference type="SUPFAM" id="SSF50044">
    <property type="entry name" value="SH3-domain"/>
    <property type="match status" value="1"/>
</dbReference>
<dbReference type="CDD" id="cd09540">
    <property type="entry name" value="SAM_EPS8-like"/>
    <property type="match status" value="1"/>
</dbReference>
<dbReference type="EMBL" id="JAINUF010000009">
    <property type="protein sequence ID" value="KAJ8349607.1"/>
    <property type="molecule type" value="Genomic_DNA"/>
</dbReference>
<evidence type="ECO:0000256" key="7">
    <source>
        <dbReference type="SAM" id="MobiDB-lite"/>
    </source>
</evidence>
<dbReference type="GO" id="GO:0003779">
    <property type="term" value="F:actin binding"/>
    <property type="evidence" value="ECO:0007669"/>
    <property type="project" value="TreeGrafter"/>
</dbReference>
<proteinExistence type="inferred from homology"/>
<evidence type="ECO:0000313" key="10">
    <source>
        <dbReference type="Proteomes" id="UP001152622"/>
    </source>
</evidence>
<dbReference type="SMART" id="SM00326">
    <property type="entry name" value="SH3"/>
    <property type="match status" value="1"/>
</dbReference>
<sequence>MPFTTAVRTSGKYAKIRYHFVARNANELSVLQDEVLEVIEDNKQWWKLRNRSGQSGYVPYNILDVVTPDQPQPGQSYGAASPSGSLGRVDSFEAGRSHRDSRHQMDEVNDELLKRITTSKGQGPSRNFRVERSSSTSVPLSFDSTPQQVTVWLKAKGFSKPTTDCLGILTGAQLFSLNKEELKAVCGDEGSRVYSQTTVQKAQIEKSRGDSELQEIMRRRQEKVDSSSQD</sequence>
<dbReference type="GO" id="GO:0032587">
    <property type="term" value="C:ruffle membrane"/>
    <property type="evidence" value="ECO:0007669"/>
    <property type="project" value="TreeGrafter"/>
</dbReference>
<evidence type="ECO:0000256" key="5">
    <source>
        <dbReference type="ARBA" id="ARBA00022553"/>
    </source>
</evidence>
<feature type="region of interest" description="Disordered" evidence="7">
    <location>
        <begin position="68"/>
        <end position="104"/>
    </location>
</feature>
<comment type="caution">
    <text evidence="9">The sequence shown here is derived from an EMBL/GenBank/DDBJ whole genome shotgun (WGS) entry which is preliminary data.</text>
</comment>
<dbReference type="InterPro" id="IPR035462">
    <property type="entry name" value="Eps8_SH3"/>
</dbReference>
<accession>A0A9Q1F2L1</accession>
<keyword evidence="4" id="KW-0963">Cytoplasm</keyword>
<evidence type="ECO:0000256" key="2">
    <source>
        <dbReference type="ARBA" id="ARBA00006197"/>
    </source>
</evidence>
<dbReference type="InterPro" id="IPR039801">
    <property type="entry name" value="EPS8-like"/>
</dbReference>
<protein>
    <recommendedName>
        <fullName evidence="8">SH3 domain-containing protein</fullName>
    </recommendedName>
</protein>
<dbReference type="GO" id="GO:1900029">
    <property type="term" value="P:positive regulation of ruffle assembly"/>
    <property type="evidence" value="ECO:0007669"/>
    <property type="project" value="TreeGrafter"/>
</dbReference>
<dbReference type="Proteomes" id="UP001152622">
    <property type="component" value="Chromosome 9"/>
</dbReference>
<dbReference type="Gene3D" id="1.10.150.50">
    <property type="entry name" value="Transcription Factor, Ets-1"/>
    <property type="match status" value="1"/>
</dbReference>
<organism evidence="9 10">
    <name type="scientific">Synaphobranchus kaupii</name>
    <name type="common">Kaup's arrowtooth eel</name>
    <dbReference type="NCBI Taxonomy" id="118154"/>
    <lineage>
        <taxon>Eukaryota</taxon>
        <taxon>Metazoa</taxon>
        <taxon>Chordata</taxon>
        <taxon>Craniata</taxon>
        <taxon>Vertebrata</taxon>
        <taxon>Euteleostomi</taxon>
        <taxon>Actinopterygii</taxon>
        <taxon>Neopterygii</taxon>
        <taxon>Teleostei</taxon>
        <taxon>Anguilliformes</taxon>
        <taxon>Synaphobranchidae</taxon>
        <taxon>Synaphobranchus</taxon>
    </lineage>
</organism>
<evidence type="ECO:0000313" key="9">
    <source>
        <dbReference type="EMBL" id="KAJ8349607.1"/>
    </source>
</evidence>
<feature type="compositionally biased region" description="Basic and acidic residues" evidence="7">
    <location>
        <begin position="203"/>
        <end position="230"/>
    </location>
</feature>
<name>A0A9Q1F2L1_SYNKA</name>
<keyword evidence="5" id="KW-0597">Phosphoprotein</keyword>
<reference evidence="9" key="1">
    <citation type="journal article" date="2023" name="Science">
        <title>Genome structures resolve the early diversification of teleost fishes.</title>
        <authorList>
            <person name="Parey E."/>
            <person name="Louis A."/>
            <person name="Montfort J."/>
            <person name="Bouchez O."/>
            <person name="Roques C."/>
            <person name="Iampietro C."/>
            <person name="Lluch J."/>
            <person name="Castinel A."/>
            <person name="Donnadieu C."/>
            <person name="Desvignes T."/>
            <person name="Floi Bucao C."/>
            <person name="Jouanno E."/>
            <person name="Wen M."/>
            <person name="Mejri S."/>
            <person name="Dirks R."/>
            <person name="Jansen H."/>
            <person name="Henkel C."/>
            <person name="Chen W.J."/>
            <person name="Zahm M."/>
            <person name="Cabau C."/>
            <person name="Klopp C."/>
            <person name="Thompson A.W."/>
            <person name="Robinson-Rechavi M."/>
            <person name="Braasch I."/>
            <person name="Lecointre G."/>
            <person name="Bobe J."/>
            <person name="Postlethwait J.H."/>
            <person name="Berthelot C."/>
            <person name="Roest Crollius H."/>
            <person name="Guiguen Y."/>
        </authorList>
    </citation>
    <scope>NUCLEOTIDE SEQUENCE</scope>
    <source>
        <strain evidence="9">WJC10195</strain>
    </source>
</reference>
<dbReference type="InterPro" id="IPR036028">
    <property type="entry name" value="SH3-like_dom_sf"/>
</dbReference>
<dbReference type="PANTHER" id="PTHR12287">
    <property type="entry name" value="EPIDERMAL GROWTH FACTOR RECEPTOR KINASE SUBSTRATE EPS8-RELATED PROTEIN"/>
    <property type="match status" value="1"/>
</dbReference>
<feature type="compositionally biased region" description="Basic and acidic residues" evidence="7">
    <location>
        <begin position="90"/>
        <end position="104"/>
    </location>
</feature>
<feature type="region of interest" description="Disordered" evidence="7">
    <location>
        <begin position="118"/>
        <end position="141"/>
    </location>
</feature>
<keyword evidence="10" id="KW-1185">Reference proteome</keyword>
<gene>
    <name evidence="9" type="ORF">SKAU_G00247370</name>
</gene>
<dbReference type="AlphaFoldDB" id="A0A9Q1F2L1"/>
<keyword evidence="3 6" id="KW-0728">SH3 domain</keyword>
<comment type="subcellular location">
    <subcellularLocation>
        <location evidence="1">Cytoplasm</location>
    </subcellularLocation>
</comment>
<evidence type="ECO:0000259" key="8">
    <source>
        <dbReference type="PROSITE" id="PS50002"/>
    </source>
</evidence>
<evidence type="ECO:0000256" key="1">
    <source>
        <dbReference type="ARBA" id="ARBA00004496"/>
    </source>
</evidence>
<dbReference type="InterPro" id="IPR001452">
    <property type="entry name" value="SH3_domain"/>
</dbReference>
<dbReference type="InterPro" id="IPR041418">
    <property type="entry name" value="SAM_3"/>
</dbReference>
<dbReference type="GO" id="GO:0035023">
    <property type="term" value="P:regulation of Rho protein signal transduction"/>
    <property type="evidence" value="ECO:0007669"/>
    <property type="project" value="TreeGrafter"/>
</dbReference>
<dbReference type="GO" id="GO:0005737">
    <property type="term" value="C:cytoplasm"/>
    <property type="evidence" value="ECO:0007669"/>
    <property type="project" value="UniProtKB-SubCell"/>
</dbReference>
<dbReference type="CDD" id="cd11764">
    <property type="entry name" value="SH3_Eps8"/>
    <property type="match status" value="1"/>
</dbReference>
<dbReference type="Pfam" id="PF18016">
    <property type="entry name" value="SAM_3"/>
    <property type="match status" value="1"/>
</dbReference>
<dbReference type="PANTHER" id="PTHR12287:SF20">
    <property type="entry name" value="EPIDERMAL GROWTH FACTOR RECEPTOR KINASE SUBSTRATE 8-LIKE PROTEIN 2"/>
    <property type="match status" value="1"/>
</dbReference>
<dbReference type="Gene3D" id="2.30.30.40">
    <property type="entry name" value="SH3 Domains"/>
    <property type="match status" value="1"/>
</dbReference>
<dbReference type="OrthoDB" id="4680325at2759"/>
<evidence type="ECO:0000256" key="4">
    <source>
        <dbReference type="ARBA" id="ARBA00022490"/>
    </source>
</evidence>
<dbReference type="PROSITE" id="PS50002">
    <property type="entry name" value="SH3"/>
    <property type="match status" value="1"/>
</dbReference>
<feature type="domain" description="SH3" evidence="8">
    <location>
        <begin position="9"/>
        <end position="68"/>
    </location>
</feature>
<comment type="similarity">
    <text evidence="2">Belongs to the EPS8 family.</text>
</comment>
<dbReference type="Pfam" id="PF00018">
    <property type="entry name" value="SH3_1"/>
    <property type="match status" value="1"/>
</dbReference>
<evidence type="ECO:0000256" key="3">
    <source>
        <dbReference type="ARBA" id="ARBA00022443"/>
    </source>
</evidence>